<sequence>MHPNVIISPVRAPKSEQVRRTQTLTYLASRFSLAGWMTGWLTARAAHCKIDRRYEVDPPQVARKGYEEARVLACQRRPLEGILSPSPPNTLPQPLGKRGGVGRIDITVTYVDPAREACRHPFQETAWSRGGERWGGERDAEGQELARRTLSAVATSEDFSDKSG</sequence>
<organism evidence="2 3">
    <name type="scientific">Pomacea canaliculata</name>
    <name type="common">Golden apple snail</name>
    <dbReference type="NCBI Taxonomy" id="400727"/>
    <lineage>
        <taxon>Eukaryota</taxon>
        <taxon>Metazoa</taxon>
        <taxon>Spiralia</taxon>
        <taxon>Lophotrochozoa</taxon>
        <taxon>Mollusca</taxon>
        <taxon>Gastropoda</taxon>
        <taxon>Caenogastropoda</taxon>
        <taxon>Architaenioglossa</taxon>
        <taxon>Ampullarioidea</taxon>
        <taxon>Ampullariidae</taxon>
        <taxon>Pomacea</taxon>
    </lineage>
</organism>
<feature type="compositionally biased region" description="Basic and acidic residues" evidence="1">
    <location>
        <begin position="130"/>
        <end position="147"/>
    </location>
</feature>
<accession>A0A2T7PQF6</accession>
<dbReference type="Proteomes" id="UP000245119">
    <property type="component" value="Linkage Group LG2"/>
</dbReference>
<keyword evidence="3" id="KW-1185">Reference proteome</keyword>
<evidence type="ECO:0000313" key="3">
    <source>
        <dbReference type="Proteomes" id="UP000245119"/>
    </source>
</evidence>
<evidence type="ECO:0000256" key="1">
    <source>
        <dbReference type="SAM" id="MobiDB-lite"/>
    </source>
</evidence>
<feature type="region of interest" description="Disordered" evidence="1">
    <location>
        <begin position="128"/>
        <end position="164"/>
    </location>
</feature>
<dbReference type="AlphaFoldDB" id="A0A2T7PQF6"/>
<reference evidence="2 3" key="1">
    <citation type="submission" date="2018-04" db="EMBL/GenBank/DDBJ databases">
        <title>The genome of golden apple snail Pomacea canaliculata provides insight into stress tolerance and invasive adaptation.</title>
        <authorList>
            <person name="Liu C."/>
            <person name="Liu B."/>
            <person name="Ren Y."/>
            <person name="Zhang Y."/>
            <person name="Wang H."/>
            <person name="Li S."/>
            <person name="Jiang F."/>
            <person name="Yin L."/>
            <person name="Zhang G."/>
            <person name="Qian W."/>
            <person name="Fan W."/>
        </authorList>
    </citation>
    <scope>NUCLEOTIDE SEQUENCE [LARGE SCALE GENOMIC DNA]</scope>
    <source>
        <strain evidence="2">SZHN2017</strain>
        <tissue evidence="2">Muscle</tissue>
    </source>
</reference>
<dbReference type="EMBL" id="PZQS01000002">
    <property type="protein sequence ID" value="PVD35654.1"/>
    <property type="molecule type" value="Genomic_DNA"/>
</dbReference>
<gene>
    <name evidence="2" type="ORF">C0Q70_02617</name>
</gene>
<protein>
    <submittedName>
        <fullName evidence="2">Uncharacterized protein</fullName>
    </submittedName>
</protein>
<evidence type="ECO:0000313" key="2">
    <source>
        <dbReference type="EMBL" id="PVD35654.1"/>
    </source>
</evidence>
<proteinExistence type="predicted"/>
<name>A0A2T7PQF6_POMCA</name>
<comment type="caution">
    <text evidence="2">The sequence shown here is derived from an EMBL/GenBank/DDBJ whole genome shotgun (WGS) entry which is preliminary data.</text>
</comment>